<evidence type="ECO:0000313" key="3">
    <source>
        <dbReference type="Proteomes" id="UP000578531"/>
    </source>
</evidence>
<proteinExistence type="predicted"/>
<feature type="signal peptide" evidence="1">
    <location>
        <begin position="1"/>
        <end position="30"/>
    </location>
</feature>
<dbReference type="GeneID" id="59289963"/>
<organism evidence="2 3">
    <name type="scientific">Letharia columbiana</name>
    <dbReference type="NCBI Taxonomy" id="112416"/>
    <lineage>
        <taxon>Eukaryota</taxon>
        <taxon>Fungi</taxon>
        <taxon>Dikarya</taxon>
        <taxon>Ascomycota</taxon>
        <taxon>Pezizomycotina</taxon>
        <taxon>Lecanoromycetes</taxon>
        <taxon>OSLEUM clade</taxon>
        <taxon>Lecanoromycetidae</taxon>
        <taxon>Lecanorales</taxon>
        <taxon>Lecanorineae</taxon>
        <taxon>Parmeliaceae</taxon>
        <taxon>Letharia</taxon>
    </lineage>
</organism>
<feature type="chain" id="PRO_5034804413" evidence="1">
    <location>
        <begin position="31"/>
        <end position="204"/>
    </location>
</feature>
<evidence type="ECO:0000313" key="2">
    <source>
        <dbReference type="EMBL" id="KAF6233375.1"/>
    </source>
</evidence>
<evidence type="ECO:0000256" key="1">
    <source>
        <dbReference type="SAM" id="SignalP"/>
    </source>
</evidence>
<accession>A0A8H6FRH4</accession>
<comment type="caution">
    <text evidence="2">The sequence shown here is derived from an EMBL/GenBank/DDBJ whole genome shotgun (WGS) entry which is preliminary data.</text>
</comment>
<sequence length="204" mass="22344">MNARMRNPKLVPFHLTLVIYLCSLPSLVSAIYSYPHPSIYPPILSQSNINLNTTLLQPNQTTPHPNPLPTVPDLDCFNTTSHLAYPLDPEDCLKAIDLILHDPRGVMTPHTYSWHAREPGSFWIPADWHDLRCQILLTTGVPDAVDEFRLVEVIVAAQRILDDCVPMSKTSLGGLSLVGNMKGLFVAVNGPAPGGASSGMGRML</sequence>
<reference evidence="2 3" key="1">
    <citation type="journal article" date="2020" name="Genomics">
        <title>Complete, high-quality genomes from long-read metagenomic sequencing of two wolf lichen thalli reveals enigmatic genome architecture.</title>
        <authorList>
            <person name="McKenzie S.K."/>
            <person name="Walston R.F."/>
            <person name="Allen J.L."/>
        </authorList>
    </citation>
    <scope>NUCLEOTIDE SEQUENCE [LARGE SCALE GENOMIC DNA]</scope>
    <source>
        <strain evidence="2">WasteWater2</strain>
    </source>
</reference>
<dbReference type="OrthoDB" id="5358874at2759"/>
<dbReference type="Proteomes" id="UP000578531">
    <property type="component" value="Unassembled WGS sequence"/>
</dbReference>
<name>A0A8H6FRH4_9LECA</name>
<dbReference type="EMBL" id="JACCJC010000038">
    <property type="protein sequence ID" value="KAF6233375.1"/>
    <property type="molecule type" value="Genomic_DNA"/>
</dbReference>
<dbReference type="AlphaFoldDB" id="A0A8H6FRH4"/>
<protein>
    <submittedName>
        <fullName evidence="2">Uncharacterized protein</fullName>
    </submittedName>
</protein>
<keyword evidence="1" id="KW-0732">Signal</keyword>
<keyword evidence="3" id="KW-1185">Reference proteome</keyword>
<gene>
    <name evidence="2" type="ORF">HO173_008307</name>
</gene>
<dbReference type="RefSeq" id="XP_037162793.1">
    <property type="nucleotide sequence ID" value="XM_037310207.1"/>
</dbReference>